<evidence type="ECO:0000256" key="2">
    <source>
        <dbReference type="ARBA" id="ARBA00008316"/>
    </source>
</evidence>
<keyword evidence="7" id="KW-0055">Arginine biosynthesis</keyword>
<evidence type="ECO:0000256" key="6">
    <source>
        <dbReference type="ARBA" id="ARBA00023163"/>
    </source>
</evidence>
<name>A0A498R8H8_9FIRM</name>
<evidence type="ECO:0000313" key="11">
    <source>
        <dbReference type="EMBL" id="VBB06483.1"/>
    </source>
</evidence>
<dbReference type="GO" id="GO:0003700">
    <property type="term" value="F:DNA-binding transcription factor activity"/>
    <property type="evidence" value="ECO:0007669"/>
    <property type="project" value="UniProtKB-UniRule"/>
</dbReference>
<evidence type="ECO:0000256" key="5">
    <source>
        <dbReference type="ARBA" id="ARBA00023125"/>
    </source>
</evidence>
<dbReference type="Gene3D" id="1.10.10.10">
    <property type="entry name" value="Winged helix-like DNA-binding domain superfamily/Winged helix DNA-binding domain"/>
    <property type="match status" value="1"/>
</dbReference>
<evidence type="ECO:0000259" key="10">
    <source>
        <dbReference type="Pfam" id="PF02863"/>
    </source>
</evidence>
<keyword evidence="3 7" id="KW-0963">Cytoplasm</keyword>
<dbReference type="GO" id="GO:0051259">
    <property type="term" value="P:protein complex oligomerization"/>
    <property type="evidence" value="ECO:0007669"/>
    <property type="project" value="InterPro"/>
</dbReference>
<keyword evidence="8" id="KW-1133">Transmembrane helix</keyword>
<dbReference type="GO" id="GO:0005737">
    <property type="term" value="C:cytoplasm"/>
    <property type="evidence" value="ECO:0007669"/>
    <property type="project" value="UniProtKB-SubCell"/>
</dbReference>
<accession>A0A498R8H8</accession>
<keyword evidence="12" id="KW-1185">Reference proteome</keyword>
<protein>
    <recommendedName>
        <fullName evidence="7">Arginine repressor</fullName>
    </recommendedName>
</protein>
<feature type="domain" description="Arginine repressor DNA-binding" evidence="9">
    <location>
        <begin position="2"/>
        <end position="65"/>
    </location>
</feature>
<dbReference type="PRINTS" id="PR01467">
    <property type="entry name" value="ARGREPRESSOR"/>
</dbReference>
<dbReference type="HAMAP" id="MF_00173">
    <property type="entry name" value="Arg_repressor"/>
    <property type="match status" value="1"/>
</dbReference>
<sequence>MKTKRQVLIEQIIDRQRIGTQEELLAALRREGMDATQATLSRDLRKLRLSKVAMADGGYRYALPGRHDPGPTPRERRVIRKAVLSLAASGSLIVIHVLPGMARAVARWIDALSLSAILGSVAGNDTVFVVVAIGGAEGVAAQLRTLIKGG</sequence>
<dbReference type="InterPro" id="IPR036390">
    <property type="entry name" value="WH_DNA-bd_sf"/>
</dbReference>
<dbReference type="Proteomes" id="UP000277811">
    <property type="component" value="Unassembled WGS sequence"/>
</dbReference>
<feature type="transmembrane region" description="Helical" evidence="8">
    <location>
        <begin position="83"/>
        <end position="106"/>
    </location>
</feature>
<dbReference type="Gene3D" id="3.30.1360.40">
    <property type="match status" value="1"/>
</dbReference>
<dbReference type="Pfam" id="PF01316">
    <property type="entry name" value="Arg_repressor"/>
    <property type="match status" value="1"/>
</dbReference>
<dbReference type="GO" id="GO:1900079">
    <property type="term" value="P:regulation of arginine biosynthetic process"/>
    <property type="evidence" value="ECO:0007669"/>
    <property type="project" value="UniProtKB-UniRule"/>
</dbReference>
<dbReference type="GO" id="GO:0003677">
    <property type="term" value="F:DNA binding"/>
    <property type="evidence" value="ECO:0007669"/>
    <property type="project" value="UniProtKB-KW"/>
</dbReference>
<comment type="pathway">
    <text evidence="7">Amino-acid biosynthesis; L-arginine biosynthesis [regulation].</text>
</comment>
<evidence type="ECO:0000256" key="1">
    <source>
        <dbReference type="ARBA" id="ARBA00004496"/>
    </source>
</evidence>
<dbReference type="UniPathway" id="UPA00068"/>
<dbReference type="InterPro" id="IPR036251">
    <property type="entry name" value="Arg_repress_C_sf"/>
</dbReference>
<dbReference type="InterPro" id="IPR036388">
    <property type="entry name" value="WH-like_DNA-bd_sf"/>
</dbReference>
<evidence type="ECO:0000256" key="7">
    <source>
        <dbReference type="HAMAP-Rule" id="MF_00173"/>
    </source>
</evidence>
<dbReference type="EMBL" id="UPPP01000064">
    <property type="protein sequence ID" value="VBB06483.1"/>
    <property type="molecule type" value="Genomic_DNA"/>
</dbReference>
<evidence type="ECO:0000256" key="3">
    <source>
        <dbReference type="ARBA" id="ARBA00022490"/>
    </source>
</evidence>
<reference evidence="11 12" key="1">
    <citation type="submission" date="2018-06" db="EMBL/GenBank/DDBJ databases">
        <authorList>
            <person name="Strepis N."/>
        </authorList>
    </citation>
    <scope>NUCLEOTIDE SEQUENCE [LARGE SCALE GENOMIC DNA]</scope>
    <source>
        <strain evidence="11">LUCI</strain>
    </source>
</reference>
<comment type="subcellular location">
    <subcellularLocation>
        <location evidence="1 7">Cytoplasm</location>
    </subcellularLocation>
</comment>
<dbReference type="PANTHER" id="PTHR34471">
    <property type="entry name" value="ARGININE REPRESSOR"/>
    <property type="match status" value="1"/>
</dbReference>
<evidence type="ECO:0000256" key="8">
    <source>
        <dbReference type="SAM" id="Phobius"/>
    </source>
</evidence>
<gene>
    <name evidence="7" type="primary">argR</name>
    <name evidence="11" type="ORF">LUCI_1715</name>
</gene>
<dbReference type="InterPro" id="IPR020900">
    <property type="entry name" value="Arg_repress_DNA-bd"/>
</dbReference>
<keyword evidence="6 7" id="KW-0804">Transcription</keyword>
<feature type="domain" description="Arginine repressor C-terminal" evidence="10">
    <location>
        <begin position="79"/>
        <end position="132"/>
    </location>
</feature>
<comment type="similarity">
    <text evidence="2 7">Belongs to the ArgR family.</text>
</comment>
<dbReference type="InterPro" id="IPR001669">
    <property type="entry name" value="Arg_repress"/>
</dbReference>
<keyword evidence="8" id="KW-0812">Transmembrane</keyword>
<dbReference type="InterPro" id="IPR020899">
    <property type="entry name" value="Arg_repress_C"/>
</dbReference>
<dbReference type="Pfam" id="PF02863">
    <property type="entry name" value="Arg_repressor_C"/>
    <property type="match status" value="1"/>
</dbReference>
<keyword evidence="5 7" id="KW-0238">DNA-binding</keyword>
<evidence type="ECO:0000256" key="4">
    <source>
        <dbReference type="ARBA" id="ARBA00023015"/>
    </source>
</evidence>
<dbReference type="AlphaFoldDB" id="A0A498R8H8"/>
<dbReference type="PANTHER" id="PTHR34471:SF1">
    <property type="entry name" value="ARGININE REPRESSOR"/>
    <property type="match status" value="1"/>
</dbReference>
<evidence type="ECO:0000313" key="12">
    <source>
        <dbReference type="Proteomes" id="UP000277811"/>
    </source>
</evidence>
<dbReference type="OrthoDB" id="9807089at2"/>
<comment type="function">
    <text evidence="7">Regulates arginine biosynthesis genes.</text>
</comment>
<proteinExistence type="inferred from homology"/>
<dbReference type="GO" id="GO:0034618">
    <property type="term" value="F:arginine binding"/>
    <property type="evidence" value="ECO:0007669"/>
    <property type="project" value="InterPro"/>
</dbReference>
<keyword evidence="7" id="KW-0678">Repressor</keyword>
<organism evidence="11 12">
    <name type="scientific">Lucifera butyrica</name>
    <dbReference type="NCBI Taxonomy" id="1351585"/>
    <lineage>
        <taxon>Bacteria</taxon>
        <taxon>Bacillati</taxon>
        <taxon>Bacillota</taxon>
        <taxon>Negativicutes</taxon>
        <taxon>Veillonellales</taxon>
        <taxon>Veillonellaceae</taxon>
        <taxon>Lucifera</taxon>
    </lineage>
</organism>
<keyword evidence="8" id="KW-0472">Membrane</keyword>
<keyword evidence="4 7" id="KW-0805">Transcription regulation</keyword>
<dbReference type="SUPFAM" id="SSF46785">
    <property type="entry name" value="Winged helix' DNA-binding domain"/>
    <property type="match status" value="1"/>
</dbReference>
<keyword evidence="7" id="KW-0028">Amino-acid biosynthesis</keyword>
<dbReference type="GO" id="GO:0006526">
    <property type="term" value="P:L-arginine biosynthetic process"/>
    <property type="evidence" value="ECO:0007669"/>
    <property type="project" value="UniProtKB-UniPathway"/>
</dbReference>
<dbReference type="SUPFAM" id="SSF55252">
    <property type="entry name" value="C-terminal domain of arginine repressor"/>
    <property type="match status" value="1"/>
</dbReference>
<evidence type="ECO:0000259" key="9">
    <source>
        <dbReference type="Pfam" id="PF01316"/>
    </source>
</evidence>
<dbReference type="RefSeq" id="WP_122627435.1">
    <property type="nucleotide sequence ID" value="NZ_UPPP01000064.1"/>
</dbReference>